<proteinExistence type="predicted"/>
<dbReference type="InParanoid" id="A0A2H3D0J7"/>
<organism evidence="3 4">
    <name type="scientific">Armillaria gallica</name>
    <name type="common">Bulbous honey fungus</name>
    <name type="synonym">Armillaria bulbosa</name>
    <dbReference type="NCBI Taxonomy" id="47427"/>
    <lineage>
        <taxon>Eukaryota</taxon>
        <taxon>Fungi</taxon>
        <taxon>Dikarya</taxon>
        <taxon>Basidiomycota</taxon>
        <taxon>Agaricomycotina</taxon>
        <taxon>Agaricomycetes</taxon>
        <taxon>Agaricomycetidae</taxon>
        <taxon>Agaricales</taxon>
        <taxon>Marasmiineae</taxon>
        <taxon>Physalacriaceae</taxon>
        <taxon>Armillaria</taxon>
    </lineage>
</organism>
<evidence type="ECO:0000256" key="2">
    <source>
        <dbReference type="SAM" id="Phobius"/>
    </source>
</evidence>
<reference evidence="4" key="1">
    <citation type="journal article" date="2017" name="Nat. Ecol. Evol.">
        <title>Genome expansion and lineage-specific genetic innovations in the forest pathogenic fungi Armillaria.</title>
        <authorList>
            <person name="Sipos G."/>
            <person name="Prasanna A.N."/>
            <person name="Walter M.C."/>
            <person name="O'Connor E."/>
            <person name="Balint B."/>
            <person name="Krizsan K."/>
            <person name="Kiss B."/>
            <person name="Hess J."/>
            <person name="Varga T."/>
            <person name="Slot J."/>
            <person name="Riley R."/>
            <person name="Boka B."/>
            <person name="Rigling D."/>
            <person name="Barry K."/>
            <person name="Lee J."/>
            <person name="Mihaltcheva S."/>
            <person name="LaButti K."/>
            <person name="Lipzen A."/>
            <person name="Waldron R."/>
            <person name="Moloney N.M."/>
            <person name="Sperisen C."/>
            <person name="Kredics L."/>
            <person name="Vagvoelgyi C."/>
            <person name="Patrignani A."/>
            <person name="Fitzpatrick D."/>
            <person name="Nagy I."/>
            <person name="Doyle S."/>
            <person name="Anderson J.B."/>
            <person name="Grigoriev I.V."/>
            <person name="Gueldener U."/>
            <person name="Muensterkoetter M."/>
            <person name="Nagy L.G."/>
        </authorList>
    </citation>
    <scope>NUCLEOTIDE SEQUENCE [LARGE SCALE GENOMIC DNA]</scope>
    <source>
        <strain evidence="4">Ar21-2</strain>
    </source>
</reference>
<evidence type="ECO:0000313" key="3">
    <source>
        <dbReference type="EMBL" id="PBK82537.1"/>
    </source>
</evidence>
<gene>
    <name evidence="3" type="ORF">ARMGADRAFT_1090245</name>
</gene>
<name>A0A2H3D0J7_ARMGA</name>
<evidence type="ECO:0000313" key="4">
    <source>
        <dbReference type="Proteomes" id="UP000217790"/>
    </source>
</evidence>
<keyword evidence="2" id="KW-0472">Membrane</keyword>
<keyword evidence="2" id="KW-1133">Transmembrane helix</keyword>
<accession>A0A2H3D0J7</accession>
<keyword evidence="2" id="KW-0812">Transmembrane</keyword>
<feature type="transmembrane region" description="Helical" evidence="2">
    <location>
        <begin position="12"/>
        <end position="33"/>
    </location>
</feature>
<evidence type="ECO:0000256" key="1">
    <source>
        <dbReference type="SAM" id="MobiDB-lite"/>
    </source>
</evidence>
<feature type="region of interest" description="Disordered" evidence="1">
    <location>
        <begin position="121"/>
        <end position="174"/>
    </location>
</feature>
<dbReference type="AlphaFoldDB" id="A0A2H3D0J7"/>
<feature type="compositionally biased region" description="Polar residues" evidence="1">
    <location>
        <begin position="141"/>
        <end position="151"/>
    </location>
</feature>
<sequence>MPMENDDTQILAIALGIPSAMFLSAALILAFRFHYRLLQRIEMPHAAPTVTINPTNDVNAILLEQLPSRIFAPIPWRPIPIDDFARSGIWEEEEIHLQSPSPILLERRTPSPARECMPVITIASPSPPPSDHSLDRGFDVGQNTRPITPSTAYDPWANRDDAPPPPASIAPDEF</sequence>
<dbReference type="EMBL" id="KZ293716">
    <property type="protein sequence ID" value="PBK82537.1"/>
    <property type="molecule type" value="Genomic_DNA"/>
</dbReference>
<dbReference type="Proteomes" id="UP000217790">
    <property type="component" value="Unassembled WGS sequence"/>
</dbReference>
<keyword evidence="4" id="KW-1185">Reference proteome</keyword>
<protein>
    <submittedName>
        <fullName evidence="3">Uncharacterized protein</fullName>
    </submittedName>
</protein>